<dbReference type="Proteomes" id="UP000802392">
    <property type="component" value="Unassembled WGS sequence"/>
</dbReference>
<accession>A0ABX0TRI8</accession>
<keyword evidence="2" id="KW-1185">Reference proteome</keyword>
<reference evidence="1 2" key="1">
    <citation type="submission" date="2020-03" db="EMBL/GenBank/DDBJ databases">
        <title>Genomic Encyclopedia of Type Strains, Phase III (KMG-III): the genomes of soil and plant-associated and newly described type strains.</title>
        <authorList>
            <person name="Whitman W."/>
        </authorList>
    </citation>
    <scope>NUCLEOTIDE SEQUENCE [LARGE SCALE GENOMIC DNA]</scope>
    <source>
        <strain evidence="1 2">CECT 4207</strain>
    </source>
</reference>
<comment type="caution">
    <text evidence="1">The sequence shown here is derived from an EMBL/GenBank/DDBJ whole genome shotgun (WGS) entry which is preliminary data.</text>
</comment>
<dbReference type="RefSeq" id="WP_167269689.1">
    <property type="nucleotide sequence ID" value="NZ_JAAOZD010000013.1"/>
</dbReference>
<evidence type="ECO:0000313" key="2">
    <source>
        <dbReference type="Proteomes" id="UP000802392"/>
    </source>
</evidence>
<protein>
    <submittedName>
        <fullName evidence="1">Uncharacterized protein</fullName>
    </submittedName>
</protein>
<gene>
    <name evidence="1" type="ORF">FHR86_003825</name>
</gene>
<sequence>MTFNAALAQIHTGHLMVRTSEEWDALTFALSSAYHGKDDELIDELLPQYLQSWRTVTTYVLRDTFNAAGITVAAAEHPWGIATLSTSAATSEPLLCEAEDTQEGKAEAAVYGGLRLLRFEETMNAYTACVHHLGQASTI</sequence>
<dbReference type="EMBL" id="JAAOZD010000013">
    <property type="protein sequence ID" value="NIJ03466.1"/>
    <property type="molecule type" value="Genomic_DNA"/>
</dbReference>
<evidence type="ECO:0000313" key="1">
    <source>
        <dbReference type="EMBL" id="NIJ03466.1"/>
    </source>
</evidence>
<name>A0ABX0TRI8_9MICC</name>
<organism evidence="1 2">
    <name type="scientific">Paenarthrobacter ilicis</name>
    <dbReference type="NCBI Taxonomy" id="43665"/>
    <lineage>
        <taxon>Bacteria</taxon>
        <taxon>Bacillati</taxon>
        <taxon>Actinomycetota</taxon>
        <taxon>Actinomycetes</taxon>
        <taxon>Micrococcales</taxon>
        <taxon>Micrococcaceae</taxon>
        <taxon>Paenarthrobacter</taxon>
    </lineage>
</organism>
<proteinExistence type="predicted"/>